<dbReference type="Proteomes" id="UP000081671">
    <property type="component" value="Unplaced"/>
</dbReference>
<evidence type="ECO:0000256" key="1">
    <source>
        <dbReference type="SAM" id="MobiDB-lite"/>
    </source>
</evidence>
<feature type="region of interest" description="Disordered" evidence="1">
    <location>
        <begin position="69"/>
        <end position="141"/>
    </location>
</feature>
<evidence type="ECO:0000313" key="3">
    <source>
        <dbReference type="RefSeq" id="XP_012878173.1"/>
    </source>
</evidence>
<feature type="compositionally biased region" description="Basic and acidic residues" evidence="1">
    <location>
        <begin position="130"/>
        <end position="141"/>
    </location>
</feature>
<keyword evidence="2" id="KW-1185">Reference proteome</keyword>
<sequence>MSAATSRSCHLFLGTERASGHIYFLGRLHRNLNSIKTAPQRMFWDLQRRKGVQDEILIQELLDPSKSAFETESTASTLSTKQYSGIDDNYQGDGAENYHELLESSELSSGNEERNYNTGKYDPPIPLLDSEEKKDPKNDRYGRLSILDKILQNIGRSSGNPGLTGSGSSWEA</sequence>
<dbReference type="InParanoid" id="A0A1S3FNN5"/>
<dbReference type="GeneID" id="105990355"/>
<dbReference type="FunCoup" id="A0A1S3FNN5">
    <property type="interactions" value="11"/>
</dbReference>
<reference evidence="3" key="1">
    <citation type="submission" date="2025-08" db="UniProtKB">
        <authorList>
            <consortium name="RefSeq"/>
        </authorList>
    </citation>
    <scope>IDENTIFICATION</scope>
    <source>
        <tissue evidence="3">Kidney</tissue>
    </source>
</reference>
<dbReference type="OrthoDB" id="9610380at2759"/>
<feature type="compositionally biased region" description="Polar residues" evidence="1">
    <location>
        <begin position="69"/>
        <end position="83"/>
    </location>
</feature>
<gene>
    <name evidence="3" type="primary">Spaca7</name>
</gene>
<dbReference type="GO" id="GO:0001669">
    <property type="term" value="C:acrosomal vesicle"/>
    <property type="evidence" value="ECO:0007669"/>
    <property type="project" value="InterPro"/>
</dbReference>
<dbReference type="KEGG" id="dord:105990355"/>
<protein>
    <submittedName>
        <fullName evidence="3">Protein SPACA7</fullName>
    </submittedName>
</protein>
<dbReference type="CTD" id="122258"/>
<dbReference type="Pfam" id="PF15307">
    <property type="entry name" value="SPACA7"/>
    <property type="match status" value="1"/>
</dbReference>
<dbReference type="AlphaFoldDB" id="A0A1S3FNN5"/>
<name>A0A1S3FNN5_DIPOR</name>
<dbReference type="InterPro" id="IPR029301">
    <property type="entry name" value="SPACA7"/>
</dbReference>
<proteinExistence type="predicted"/>
<accession>A0A1S3FNN5</accession>
<dbReference type="RefSeq" id="XP_012878173.1">
    <property type="nucleotide sequence ID" value="XM_013022719.1"/>
</dbReference>
<evidence type="ECO:0000313" key="2">
    <source>
        <dbReference type="Proteomes" id="UP000081671"/>
    </source>
</evidence>
<organism evidence="2 3">
    <name type="scientific">Dipodomys ordii</name>
    <name type="common">Ord's kangaroo rat</name>
    <dbReference type="NCBI Taxonomy" id="10020"/>
    <lineage>
        <taxon>Eukaryota</taxon>
        <taxon>Metazoa</taxon>
        <taxon>Chordata</taxon>
        <taxon>Craniata</taxon>
        <taxon>Vertebrata</taxon>
        <taxon>Euteleostomi</taxon>
        <taxon>Mammalia</taxon>
        <taxon>Eutheria</taxon>
        <taxon>Euarchontoglires</taxon>
        <taxon>Glires</taxon>
        <taxon>Rodentia</taxon>
        <taxon>Castorimorpha</taxon>
        <taxon>Heteromyidae</taxon>
        <taxon>Dipodomyinae</taxon>
        <taxon>Dipodomys</taxon>
    </lineage>
</organism>